<protein>
    <submittedName>
        <fullName evidence="2">Uncharacterized protein</fullName>
    </submittedName>
</protein>
<evidence type="ECO:0000313" key="2">
    <source>
        <dbReference type="EMBL" id="AUX32015.1"/>
    </source>
</evidence>
<sequence length="74" mass="8104">MIDADRRPPTVDADGTIVCYRSAPGGAAGGDEAEAPIAAILTFRRDGMKLVLESEWTSEEEQARRKAREEGQKR</sequence>
<gene>
    <name evidence="2" type="ORF">SOCE836_041510</name>
</gene>
<organism evidence="2 3">
    <name type="scientific">Sorangium cellulosum</name>
    <name type="common">Polyangium cellulosum</name>
    <dbReference type="NCBI Taxonomy" id="56"/>
    <lineage>
        <taxon>Bacteria</taxon>
        <taxon>Pseudomonadati</taxon>
        <taxon>Myxococcota</taxon>
        <taxon>Polyangia</taxon>
        <taxon>Polyangiales</taxon>
        <taxon>Polyangiaceae</taxon>
        <taxon>Sorangium</taxon>
    </lineage>
</organism>
<evidence type="ECO:0000256" key="1">
    <source>
        <dbReference type="SAM" id="MobiDB-lite"/>
    </source>
</evidence>
<dbReference type="EMBL" id="CP012672">
    <property type="protein sequence ID" value="AUX32015.1"/>
    <property type="molecule type" value="Genomic_DNA"/>
</dbReference>
<name>A0A4P2QPJ1_SORCE</name>
<proteinExistence type="predicted"/>
<dbReference type="Proteomes" id="UP000295497">
    <property type="component" value="Chromosome"/>
</dbReference>
<dbReference type="AlphaFoldDB" id="A0A4P2QPJ1"/>
<feature type="compositionally biased region" description="Basic and acidic residues" evidence="1">
    <location>
        <begin position="61"/>
        <end position="74"/>
    </location>
</feature>
<reference evidence="2 3" key="1">
    <citation type="submission" date="2015-09" db="EMBL/GenBank/DDBJ databases">
        <title>Sorangium comparison.</title>
        <authorList>
            <person name="Zaburannyi N."/>
            <person name="Bunk B."/>
            <person name="Overmann J."/>
            <person name="Mueller R."/>
        </authorList>
    </citation>
    <scope>NUCLEOTIDE SEQUENCE [LARGE SCALE GENOMIC DNA]</scope>
    <source>
        <strain evidence="2 3">So ce836</strain>
    </source>
</reference>
<evidence type="ECO:0000313" key="3">
    <source>
        <dbReference type="Proteomes" id="UP000295497"/>
    </source>
</evidence>
<accession>A0A4P2QPJ1</accession>
<feature type="region of interest" description="Disordered" evidence="1">
    <location>
        <begin position="55"/>
        <end position="74"/>
    </location>
</feature>